<proteinExistence type="predicted"/>
<evidence type="ECO:0000313" key="1">
    <source>
        <dbReference type="EMBL" id="PNX66192.1"/>
    </source>
</evidence>
<accession>A0A2K3KIU3</accession>
<dbReference type="Proteomes" id="UP000236291">
    <property type="component" value="Unassembled WGS sequence"/>
</dbReference>
<sequence length="42" mass="4782">RLENCSADIDVVGQVIVDLEGMEWTNYSLVQNSSDQQLRSRI</sequence>
<name>A0A2K3KIU3_TRIPR</name>
<dbReference type="EMBL" id="ASHM01190115">
    <property type="protein sequence ID" value="PNX66192.1"/>
    <property type="molecule type" value="Genomic_DNA"/>
</dbReference>
<gene>
    <name evidence="1" type="ORF">L195_g062941</name>
</gene>
<feature type="non-terminal residue" evidence="1">
    <location>
        <position position="1"/>
    </location>
</feature>
<evidence type="ECO:0000313" key="2">
    <source>
        <dbReference type="Proteomes" id="UP000236291"/>
    </source>
</evidence>
<reference evidence="1 2" key="2">
    <citation type="journal article" date="2017" name="Front. Plant Sci.">
        <title>Gene Classification and Mining of Molecular Markers Useful in Red Clover (Trifolium pratense) Breeding.</title>
        <authorList>
            <person name="Istvanek J."/>
            <person name="Dluhosova J."/>
            <person name="Dluhos P."/>
            <person name="Patkova L."/>
            <person name="Nedelnik J."/>
            <person name="Repkova J."/>
        </authorList>
    </citation>
    <scope>NUCLEOTIDE SEQUENCE [LARGE SCALE GENOMIC DNA]</scope>
    <source>
        <strain evidence="2">cv. Tatra</strain>
        <tissue evidence="1">Young leaves</tissue>
    </source>
</reference>
<reference evidence="1 2" key="1">
    <citation type="journal article" date="2014" name="Am. J. Bot.">
        <title>Genome assembly and annotation for red clover (Trifolium pratense; Fabaceae).</title>
        <authorList>
            <person name="Istvanek J."/>
            <person name="Jaros M."/>
            <person name="Krenek A."/>
            <person name="Repkova J."/>
        </authorList>
    </citation>
    <scope>NUCLEOTIDE SEQUENCE [LARGE SCALE GENOMIC DNA]</scope>
    <source>
        <strain evidence="2">cv. Tatra</strain>
        <tissue evidence="1">Young leaves</tissue>
    </source>
</reference>
<comment type="caution">
    <text evidence="1">The sequence shown here is derived from an EMBL/GenBank/DDBJ whole genome shotgun (WGS) entry which is preliminary data.</text>
</comment>
<protein>
    <submittedName>
        <fullName evidence="1">Uncharacterized protein</fullName>
    </submittedName>
</protein>
<organism evidence="1 2">
    <name type="scientific">Trifolium pratense</name>
    <name type="common">Red clover</name>
    <dbReference type="NCBI Taxonomy" id="57577"/>
    <lineage>
        <taxon>Eukaryota</taxon>
        <taxon>Viridiplantae</taxon>
        <taxon>Streptophyta</taxon>
        <taxon>Embryophyta</taxon>
        <taxon>Tracheophyta</taxon>
        <taxon>Spermatophyta</taxon>
        <taxon>Magnoliopsida</taxon>
        <taxon>eudicotyledons</taxon>
        <taxon>Gunneridae</taxon>
        <taxon>Pentapetalae</taxon>
        <taxon>rosids</taxon>
        <taxon>fabids</taxon>
        <taxon>Fabales</taxon>
        <taxon>Fabaceae</taxon>
        <taxon>Papilionoideae</taxon>
        <taxon>50 kb inversion clade</taxon>
        <taxon>NPAAA clade</taxon>
        <taxon>Hologalegina</taxon>
        <taxon>IRL clade</taxon>
        <taxon>Trifolieae</taxon>
        <taxon>Trifolium</taxon>
    </lineage>
</organism>
<dbReference type="AlphaFoldDB" id="A0A2K3KIU3"/>